<dbReference type="OrthoDB" id="432483at2759"/>
<organism evidence="17">
    <name type="scientific">Onchocerca ochengi</name>
    <name type="common">Filarial nematode worm</name>
    <dbReference type="NCBI Taxonomy" id="42157"/>
    <lineage>
        <taxon>Eukaryota</taxon>
        <taxon>Metazoa</taxon>
        <taxon>Ecdysozoa</taxon>
        <taxon>Nematoda</taxon>
        <taxon>Chromadorea</taxon>
        <taxon>Rhabditida</taxon>
        <taxon>Spirurina</taxon>
        <taxon>Spiruromorpha</taxon>
        <taxon>Filarioidea</taxon>
        <taxon>Onchocercidae</taxon>
        <taxon>Onchocerca</taxon>
    </lineage>
</organism>
<reference evidence="15 16" key="2">
    <citation type="submission" date="2018-08" db="EMBL/GenBank/DDBJ databases">
        <authorList>
            <person name="Laetsch R D."/>
            <person name="Stevens L."/>
            <person name="Kumar S."/>
            <person name="Blaxter L. M."/>
        </authorList>
    </citation>
    <scope>NUCLEOTIDE SEQUENCE [LARGE SCALE GENOMIC DNA]</scope>
</reference>
<evidence type="ECO:0000256" key="10">
    <source>
        <dbReference type="ARBA" id="ARBA00023136"/>
    </source>
</evidence>
<evidence type="ECO:0000256" key="1">
    <source>
        <dbReference type="ARBA" id="ARBA00004141"/>
    </source>
</evidence>
<dbReference type="Pfam" id="PF00027">
    <property type="entry name" value="cNMP_binding"/>
    <property type="match status" value="1"/>
</dbReference>
<keyword evidence="4 13" id="KW-0812">Transmembrane</keyword>
<feature type="transmembrane region" description="Helical" evidence="13">
    <location>
        <begin position="32"/>
        <end position="56"/>
    </location>
</feature>
<dbReference type="Gene3D" id="1.10.1200.260">
    <property type="match status" value="1"/>
</dbReference>
<feature type="region of interest" description="Disordered" evidence="12">
    <location>
        <begin position="529"/>
        <end position="584"/>
    </location>
</feature>
<dbReference type="PRINTS" id="PR01463">
    <property type="entry name" value="EAGCHANLFMLY"/>
</dbReference>
<keyword evidence="7" id="KW-0630">Potassium</keyword>
<evidence type="ECO:0000256" key="8">
    <source>
        <dbReference type="ARBA" id="ARBA00022989"/>
    </source>
</evidence>
<feature type="compositionally biased region" description="Polar residues" evidence="12">
    <location>
        <begin position="561"/>
        <end position="574"/>
    </location>
</feature>
<evidence type="ECO:0000256" key="7">
    <source>
        <dbReference type="ARBA" id="ARBA00022958"/>
    </source>
</evidence>
<dbReference type="WBParaSite" id="nOo.2.0.1.t03246-RA">
    <property type="protein sequence ID" value="nOo.2.0.1.t03246-RA"/>
    <property type="gene ID" value="nOo.2.0.1.g03246"/>
</dbReference>
<evidence type="ECO:0000256" key="5">
    <source>
        <dbReference type="ARBA" id="ARBA00022826"/>
    </source>
</evidence>
<evidence type="ECO:0000256" key="12">
    <source>
        <dbReference type="SAM" id="MobiDB-lite"/>
    </source>
</evidence>
<keyword evidence="16" id="KW-1185">Reference proteome</keyword>
<dbReference type="InterPro" id="IPR000595">
    <property type="entry name" value="cNMP-bd_dom"/>
</dbReference>
<dbReference type="SUPFAM" id="SSF51206">
    <property type="entry name" value="cAMP-binding domain-like"/>
    <property type="match status" value="1"/>
</dbReference>
<dbReference type="FunFam" id="2.60.120.10:FF:000011">
    <property type="entry name" value="Potassium channel, voltage-gated eag-related subfamily H, member 7"/>
    <property type="match status" value="1"/>
</dbReference>
<dbReference type="CDD" id="cd00038">
    <property type="entry name" value="CAP_ED"/>
    <property type="match status" value="1"/>
</dbReference>
<dbReference type="AlphaFoldDB" id="A0A182E5G6"/>
<dbReference type="InterPro" id="IPR050818">
    <property type="entry name" value="KCNH_animal-type"/>
</dbReference>
<dbReference type="SUPFAM" id="SSF81324">
    <property type="entry name" value="Voltage-gated potassium channels"/>
    <property type="match status" value="1"/>
</dbReference>
<dbReference type="Pfam" id="PF00520">
    <property type="entry name" value="Ion_trans"/>
    <property type="match status" value="1"/>
</dbReference>
<evidence type="ECO:0000256" key="13">
    <source>
        <dbReference type="SAM" id="Phobius"/>
    </source>
</evidence>
<dbReference type="GO" id="GO:0042391">
    <property type="term" value="P:regulation of membrane potential"/>
    <property type="evidence" value="ECO:0007669"/>
    <property type="project" value="TreeGrafter"/>
</dbReference>
<evidence type="ECO:0000313" key="17">
    <source>
        <dbReference type="WBParaSite" id="nOo.2.0.1.t03246-RA"/>
    </source>
</evidence>
<keyword evidence="8 13" id="KW-1133">Transmembrane helix</keyword>
<keyword evidence="10 13" id="KW-0472">Membrane</keyword>
<dbReference type="Gene3D" id="1.10.287.70">
    <property type="match status" value="1"/>
</dbReference>
<proteinExistence type="predicted"/>
<dbReference type="GO" id="GO:0034702">
    <property type="term" value="C:monoatomic ion channel complex"/>
    <property type="evidence" value="ECO:0007669"/>
    <property type="project" value="UniProtKB-KW"/>
</dbReference>
<evidence type="ECO:0000256" key="2">
    <source>
        <dbReference type="ARBA" id="ARBA00022448"/>
    </source>
</evidence>
<keyword evidence="9" id="KW-0406">Ion transport</keyword>
<name>A0A182E5G6_ONCOC</name>
<evidence type="ECO:0000256" key="9">
    <source>
        <dbReference type="ARBA" id="ARBA00023065"/>
    </source>
</evidence>
<dbReference type="FunFam" id="1.10.287.70:FF:000554">
    <property type="entry name" value="Uncharacterized protein"/>
    <property type="match status" value="1"/>
</dbReference>
<accession>A0A182E5G6</accession>
<evidence type="ECO:0000313" key="15">
    <source>
        <dbReference type="EMBL" id="VDK68431.1"/>
    </source>
</evidence>
<evidence type="ECO:0000256" key="6">
    <source>
        <dbReference type="ARBA" id="ARBA00022882"/>
    </source>
</evidence>
<feature type="compositionally biased region" description="Low complexity" evidence="12">
    <location>
        <begin position="535"/>
        <end position="549"/>
    </location>
</feature>
<evidence type="ECO:0000256" key="3">
    <source>
        <dbReference type="ARBA" id="ARBA00022538"/>
    </source>
</evidence>
<feature type="transmembrane region" description="Helical" evidence="13">
    <location>
        <begin position="126"/>
        <end position="150"/>
    </location>
</feature>
<dbReference type="InterPro" id="IPR005821">
    <property type="entry name" value="Ion_trans_dom"/>
</dbReference>
<feature type="transmembrane region" description="Helical" evidence="13">
    <location>
        <begin position="98"/>
        <end position="119"/>
    </location>
</feature>
<keyword evidence="5" id="KW-0631">Potassium channel</keyword>
<reference evidence="17" key="1">
    <citation type="submission" date="2016-06" db="UniProtKB">
        <authorList>
            <consortium name="WormBaseParasite"/>
        </authorList>
    </citation>
    <scope>IDENTIFICATION</scope>
</reference>
<evidence type="ECO:0000256" key="11">
    <source>
        <dbReference type="ARBA" id="ARBA00023303"/>
    </source>
</evidence>
<dbReference type="FunFam" id="1.10.1200.260:FF:000001">
    <property type="entry name" value="Potassium voltage-gated channel subfamily H member 7"/>
    <property type="match status" value="1"/>
</dbReference>
<dbReference type="InterPro" id="IPR014710">
    <property type="entry name" value="RmlC-like_jellyroll"/>
</dbReference>
<comment type="subcellular location">
    <subcellularLocation>
        <location evidence="1">Membrane</location>
        <topology evidence="1">Multi-pass membrane protein</topology>
    </subcellularLocation>
</comment>
<feature type="domain" description="Cyclic nucleotide-binding" evidence="14">
    <location>
        <begin position="229"/>
        <end position="329"/>
    </location>
</feature>
<dbReference type="InterPro" id="IPR018490">
    <property type="entry name" value="cNMP-bd_dom_sf"/>
</dbReference>
<keyword evidence="2" id="KW-0813">Transport</keyword>
<evidence type="ECO:0000313" key="16">
    <source>
        <dbReference type="Proteomes" id="UP000271087"/>
    </source>
</evidence>
<dbReference type="Gene3D" id="2.60.120.10">
    <property type="entry name" value="Jelly Rolls"/>
    <property type="match status" value="1"/>
</dbReference>
<evidence type="ECO:0000259" key="14">
    <source>
        <dbReference type="PROSITE" id="PS50042"/>
    </source>
</evidence>
<keyword evidence="11" id="KW-0407">Ion channel</keyword>
<dbReference type="GO" id="GO:0005242">
    <property type="term" value="F:inward rectifier potassium channel activity"/>
    <property type="evidence" value="ECO:0007669"/>
    <property type="project" value="TreeGrafter"/>
</dbReference>
<sequence>MTTTLIGLLKTARLLRLVRVARKLDRYSEYGAAVLLLLMATFALIAHWLGCIWYAIGSAELPHKEFTWLHQLARHLNEPYISTNGSMPTGGPSLKSRYVTSLYFTLSTITSIGFGNVSATTDSEKIFTIIMMILGSLMYASVFGNVSAIIQRLYSGTARYHTEMSRLREFIRFHQIPNPLRQRLEEYFQHAWSYTNGIDMNTVLKGFPDCLQADICLHLNRNLLNNCPAFAGCSAGCLRALSMRFRTTHAPPGDTLVHRGDVLTGLNFIARGSVEILKDDMVVGILGKDDIFGENPLLYEDVGKSSCNVRALTYCDLHRILRDDLLDVLDIYPEFAENFCRNLTITYNLRDVINNKRKLIDIAKKKILIDPEFSTFGSSLSASSAPKMAHNVYASFKQTSHIRLKTFRPTIPLIIRFTEYNSFITFLPDEASKALLSCPGHVENIPLINHLEKMENKINGSLEQILRVLVPENALRNSSSGHLPKSTSARTIYSSRSASGIHPFRLGNRSEELIPLRLPSSHSPVDDISYPLIGTSTTPPAVVPTTSRPLLSHRSGRPPLVSTSSDQSTPTRSDLSPEDTDTLL</sequence>
<dbReference type="PROSITE" id="PS50042">
    <property type="entry name" value="CNMP_BINDING_3"/>
    <property type="match status" value="1"/>
</dbReference>
<dbReference type="Proteomes" id="UP000271087">
    <property type="component" value="Unassembled WGS sequence"/>
</dbReference>
<keyword evidence="6" id="KW-0851">Voltage-gated channel</keyword>
<dbReference type="GO" id="GO:0005886">
    <property type="term" value="C:plasma membrane"/>
    <property type="evidence" value="ECO:0007669"/>
    <property type="project" value="TreeGrafter"/>
</dbReference>
<gene>
    <name evidence="15" type="ORF">NOO_LOCUS3246</name>
</gene>
<protein>
    <submittedName>
        <fullName evidence="17">Cyclic nucleotide-binding domain-containing protein</fullName>
    </submittedName>
</protein>
<dbReference type="PANTHER" id="PTHR10217:SF548">
    <property type="entry name" value="GH12235P"/>
    <property type="match status" value="1"/>
</dbReference>
<dbReference type="SMART" id="SM00100">
    <property type="entry name" value="cNMP"/>
    <property type="match status" value="1"/>
</dbReference>
<dbReference type="PANTHER" id="PTHR10217">
    <property type="entry name" value="VOLTAGE AND LIGAND GATED POTASSIUM CHANNEL"/>
    <property type="match status" value="1"/>
</dbReference>
<evidence type="ECO:0000256" key="4">
    <source>
        <dbReference type="ARBA" id="ARBA00022692"/>
    </source>
</evidence>
<dbReference type="EMBL" id="UYRW01000599">
    <property type="protein sequence ID" value="VDK68431.1"/>
    <property type="molecule type" value="Genomic_DNA"/>
</dbReference>
<dbReference type="InterPro" id="IPR003938">
    <property type="entry name" value="K_chnl_volt-dep_EAG/ELK/ERG"/>
</dbReference>
<keyword evidence="3" id="KW-0633">Potassium transport</keyword>
<dbReference type="STRING" id="42157.A0A182E5G6"/>